<dbReference type="GO" id="GO:0006355">
    <property type="term" value="P:regulation of DNA-templated transcription"/>
    <property type="evidence" value="ECO:0007669"/>
    <property type="project" value="InterPro"/>
</dbReference>
<dbReference type="EMBL" id="AP025628">
    <property type="protein sequence ID" value="BDG61993.1"/>
    <property type="molecule type" value="Genomic_DNA"/>
</dbReference>
<reference evidence="1" key="1">
    <citation type="submission" date="2022-03" db="EMBL/GenBank/DDBJ databases">
        <title>Complete genome sequence of Caldinitratiruptor microaerophilus.</title>
        <authorList>
            <person name="Mukaiyama R."/>
            <person name="Nishiyama T."/>
            <person name="Ueda K."/>
        </authorList>
    </citation>
    <scope>NUCLEOTIDE SEQUENCE</scope>
    <source>
        <strain evidence="1">JCM 16183</strain>
    </source>
</reference>
<dbReference type="PANTHER" id="PTHR40026">
    <property type="entry name" value="PROTEIN VEG"/>
    <property type="match status" value="1"/>
</dbReference>
<dbReference type="InterPro" id="IPR009366">
    <property type="entry name" value="Protein_Veg"/>
</dbReference>
<dbReference type="PIRSF" id="PIRSF037257">
    <property type="entry name" value="DUF1021"/>
    <property type="match status" value="1"/>
</dbReference>
<dbReference type="KEGG" id="cmic:caldi_30830"/>
<dbReference type="RefSeq" id="WP_264842606.1">
    <property type="nucleotide sequence ID" value="NZ_AP025628.1"/>
</dbReference>
<dbReference type="AlphaFoldDB" id="A0AA35CNY0"/>
<proteinExistence type="predicted"/>
<dbReference type="PANTHER" id="PTHR40026:SF1">
    <property type="entry name" value="PROTEIN VEG"/>
    <property type="match status" value="1"/>
</dbReference>
<gene>
    <name evidence="1" type="ORF">caldi_30830</name>
</gene>
<dbReference type="Gene3D" id="2.30.30.100">
    <property type="match status" value="1"/>
</dbReference>
<dbReference type="Proteomes" id="UP001163687">
    <property type="component" value="Chromosome"/>
</dbReference>
<evidence type="ECO:0008006" key="3">
    <source>
        <dbReference type="Google" id="ProtNLM"/>
    </source>
</evidence>
<name>A0AA35CNY0_9FIRM</name>
<sequence>MAPKSVLAEIKRDLDSYVGARIRLKANKGRKKVLEREGVLEQTYPNIFVVRLDEGDLGERRVSYSYTDLLTEAVELVVYDAGKETKIECHGR</sequence>
<dbReference type="Pfam" id="PF06257">
    <property type="entry name" value="VEG"/>
    <property type="match status" value="1"/>
</dbReference>
<accession>A0AA35CNY0</accession>
<organism evidence="1 2">
    <name type="scientific">Caldinitratiruptor microaerophilus</name>
    <dbReference type="NCBI Taxonomy" id="671077"/>
    <lineage>
        <taxon>Bacteria</taxon>
        <taxon>Bacillati</taxon>
        <taxon>Bacillota</taxon>
        <taxon>Clostridia</taxon>
        <taxon>Eubacteriales</taxon>
        <taxon>Symbiobacteriaceae</taxon>
        <taxon>Caldinitratiruptor</taxon>
    </lineage>
</organism>
<evidence type="ECO:0000313" key="1">
    <source>
        <dbReference type="EMBL" id="BDG61993.1"/>
    </source>
</evidence>
<protein>
    <recommendedName>
        <fullName evidence="3">Veg protein</fullName>
    </recommendedName>
</protein>
<keyword evidence="2" id="KW-1185">Reference proteome</keyword>
<evidence type="ECO:0000313" key="2">
    <source>
        <dbReference type="Proteomes" id="UP001163687"/>
    </source>
</evidence>